<dbReference type="InterPro" id="IPR050109">
    <property type="entry name" value="HTH-type_TetR-like_transc_reg"/>
</dbReference>
<dbReference type="SUPFAM" id="SSF46689">
    <property type="entry name" value="Homeodomain-like"/>
    <property type="match status" value="1"/>
</dbReference>
<dbReference type="PANTHER" id="PTHR30055:SF148">
    <property type="entry name" value="TETR-FAMILY TRANSCRIPTIONAL REGULATOR"/>
    <property type="match status" value="1"/>
</dbReference>
<dbReference type="PRINTS" id="PR00455">
    <property type="entry name" value="HTHTETR"/>
</dbReference>
<dbReference type="Proteomes" id="UP000198802">
    <property type="component" value="Unassembled WGS sequence"/>
</dbReference>
<dbReference type="SUPFAM" id="SSF48498">
    <property type="entry name" value="Tetracyclin repressor-like, C-terminal domain"/>
    <property type="match status" value="1"/>
</dbReference>
<evidence type="ECO:0000256" key="3">
    <source>
        <dbReference type="ARBA" id="ARBA00023163"/>
    </source>
</evidence>
<evidence type="ECO:0000256" key="2">
    <source>
        <dbReference type="ARBA" id="ARBA00023125"/>
    </source>
</evidence>
<dbReference type="GO" id="GO:0000976">
    <property type="term" value="F:transcription cis-regulatory region binding"/>
    <property type="evidence" value="ECO:0007669"/>
    <property type="project" value="TreeGrafter"/>
</dbReference>
<dbReference type="PROSITE" id="PS50977">
    <property type="entry name" value="HTH_TETR_2"/>
    <property type="match status" value="1"/>
</dbReference>
<proteinExistence type="predicted"/>
<dbReference type="Pfam" id="PF00440">
    <property type="entry name" value="TetR_N"/>
    <property type="match status" value="1"/>
</dbReference>
<dbReference type="Pfam" id="PF16859">
    <property type="entry name" value="TetR_C_11"/>
    <property type="match status" value="1"/>
</dbReference>
<dbReference type="Gene3D" id="1.10.357.10">
    <property type="entry name" value="Tetracycline Repressor, domain 2"/>
    <property type="match status" value="1"/>
</dbReference>
<accession>A0A0S4QW30</accession>
<keyword evidence="1" id="KW-0805">Transcription regulation</keyword>
<evidence type="ECO:0000313" key="7">
    <source>
        <dbReference type="Proteomes" id="UP000198802"/>
    </source>
</evidence>
<feature type="domain" description="HTH tetR-type" evidence="5">
    <location>
        <begin position="6"/>
        <end position="66"/>
    </location>
</feature>
<keyword evidence="7" id="KW-1185">Reference proteome</keyword>
<evidence type="ECO:0000259" key="5">
    <source>
        <dbReference type="PROSITE" id="PS50977"/>
    </source>
</evidence>
<keyword evidence="3" id="KW-0804">Transcription</keyword>
<protein>
    <submittedName>
        <fullName evidence="6">DNA-binding transcriptional regulator, AcrR family</fullName>
    </submittedName>
</protein>
<dbReference type="EMBL" id="FAOZ01000026">
    <property type="protein sequence ID" value="CUU59294.1"/>
    <property type="molecule type" value="Genomic_DNA"/>
</dbReference>
<organism evidence="6 7">
    <name type="scientific">Parafrankia irregularis</name>
    <dbReference type="NCBI Taxonomy" id="795642"/>
    <lineage>
        <taxon>Bacteria</taxon>
        <taxon>Bacillati</taxon>
        <taxon>Actinomycetota</taxon>
        <taxon>Actinomycetes</taxon>
        <taxon>Frankiales</taxon>
        <taxon>Frankiaceae</taxon>
        <taxon>Parafrankia</taxon>
    </lineage>
</organism>
<evidence type="ECO:0000313" key="6">
    <source>
        <dbReference type="EMBL" id="CUU59294.1"/>
    </source>
</evidence>
<dbReference type="AlphaFoldDB" id="A0A0S4QW30"/>
<dbReference type="PANTHER" id="PTHR30055">
    <property type="entry name" value="HTH-TYPE TRANSCRIPTIONAL REGULATOR RUTR"/>
    <property type="match status" value="1"/>
</dbReference>
<dbReference type="Gene3D" id="1.10.10.60">
    <property type="entry name" value="Homeodomain-like"/>
    <property type="match status" value="1"/>
</dbReference>
<dbReference type="InterPro" id="IPR011075">
    <property type="entry name" value="TetR_C"/>
</dbReference>
<gene>
    <name evidence="6" type="ORF">Ga0074812_12671</name>
</gene>
<dbReference type="GO" id="GO:0003700">
    <property type="term" value="F:DNA-binding transcription factor activity"/>
    <property type="evidence" value="ECO:0007669"/>
    <property type="project" value="TreeGrafter"/>
</dbReference>
<dbReference type="RefSeq" id="WP_091283263.1">
    <property type="nucleotide sequence ID" value="NZ_FAOZ01000026.1"/>
</dbReference>
<feature type="DNA-binding region" description="H-T-H motif" evidence="4">
    <location>
        <begin position="29"/>
        <end position="48"/>
    </location>
</feature>
<dbReference type="InterPro" id="IPR036271">
    <property type="entry name" value="Tet_transcr_reg_TetR-rel_C_sf"/>
</dbReference>
<keyword evidence="2 4" id="KW-0238">DNA-binding</keyword>
<dbReference type="InterPro" id="IPR009057">
    <property type="entry name" value="Homeodomain-like_sf"/>
</dbReference>
<evidence type="ECO:0000256" key="1">
    <source>
        <dbReference type="ARBA" id="ARBA00023015"/>
    </source>
</evidence>
<dbReference type="InterPro" id="IPR001647">
    <property type="entry name" value="HTH_TetR"/>
</dbReference>
<reference evidence="7" key="1">
    <citation type="submission" date="2015-11" db="EMBL/GenBank/DDBJ databases">
        <authorList>
            <person name="Varghese N."/>
        </authorList>
    </citation>
    <scope>NUCLEOTIDE SEQUENCE [LARGE SCALE GENOMIC DNA]</scope>
    <source>
        <strain evidence="7">DSM 45899</strain>
    </source>
</reference>
<sequence length="195" mass="21571">MPPRPRASEELILRTTIDLIAEHGVAGVSVDAVASVAGVSKPTLYRRWPSRARLLQAAFTYGQHEAVAPDTGSLREDLITLLGELVRYLNRPDFGRAYRSFIEAASRDPELAALRGASMRSAFGMFHRAVRRGIERGELPVGTDVRLFIDMVSAPFMAQRLVEDLPVRGADIEPVVDLLLAAFNRVRTQKVEEFG</sequence>
<name>A0A0S4QW30_9ACTN</name>
<evidence type="ECO:0000256" key="4">
    <source>
        <dbReference type="PROSITE-ProRule" id="PRU00335"/>
    </source>
</evidence>